<keyword evidence="11 15" id="KW-0862">Zinc</keyword>
<proteinExistence type="inferred from homology"/>
<evidence type="ECO:0000256" key="4">
    <source>
        <dbReference type="ARBA" id="ARBA00012431"/>
    </source>
</evidence>
<keyword evidence="5" id="KW-0964">Secreted</keyword>
<feature type="chain" id="PRO_5017009112" description="deuterolysin" evidence="17">
    <location>
        <begin position="18"/>
        <end position="356"/>
    </location>
</feature>
<evidence type="ECO:0000256" key="1">
    <source>
        <dbReference type="ARBA" id="ARBA00001187"/>
    </source>
</evidence>
<evidence type="ECO:0000256" key="14">
    <source>
        <dbReference type="PIRSR" id="PIRSR601384-1"/>
    </source>
</evidence>
<feature type="disulfide bond" evidence="16">
    <location>
        <begin position="261"/>
        <end position="279"/>
    </location>
</feature>
<evidence type="ECO:0000256" key="8">
    <source>
        <dbReference type="ARBA" id="ARBA00022723"/>
    </source>
</evidence>
<dbReference type="SMART" id="SM01351">
    <property type="entry name" value="Aspzincin_M35"/>
    <property type="match status" value="1"/>
</dbReference>
<dbReference type="Gene3D" id="3.40.390.10">
    <property type="entry name" value="Collagenase (Catalytic Domain)"/>
    <property type="match status" value="1"/>
</dbReference>
<organism evidence="19 20">
    <name type="scientific">Hypsizygus marmoreus</name>
    <name type="common">White beech mushroom</name>
    <name type="synonym">Agaricus marmoreus</name>
    <dbReference type="NCBI Taxonomy" id="39966"/>
    <lineage>
        <taxon>Eukaryota</taxon>
        <taxon>Fungi</taxon>
        <taxon>Dikarya</taxon>
        <taxon>Basidiomycota</taxon>
        <taxon>Agaricomycotina</taxon>
        <taxon>Agaricomycetes</taxon>
        <taxon>Agaricomycetidae</taxon>
        <taxon>Agaricales</taxon>
        <taxon>Tricholomatineae</taxon>
        <taxon>Lyophyllaceae</taxon>
        <taxon>Hypsizygus</taxon>
    </lineage>
</organism>
<evidence type="ECO:0000256" key="6">
    <source>
        <dbReference type="ARBA" id="ARBA00022670"/>
    </source>
</evidence>
<dbReference type="PANTHER" id="PTHR37016:SF3">
    <property type="entry name" value="NEUTRAL PROTEASE 2-RELATED"/>
    <property type="match status" value="1"/>
</dbReference>
<keyword evidence="9 17" id="KW-0732">Signal</keyword>
<dbReference type="CDD" id="cd11008">
    <property type="entry name" value="M35_deuterolysin_like"/>
    <property type="match status" value="1"/>
</dbReference>
<dbReference type="Gene3D" id="2.60.40.2970">
    <property type="match status" value="1"/>
</dbReference>
<evidence type="ECO:0000313" key="19">
    <source>
        <dbReference type="EMBL" id="RDB23883.1"/>
    </source>
</evidence>
<evidence type="ECO:0000256" key="15">
    <source>
        <dbReference type="PIRSR" id="PIRSR601384-2"/>
    </source>
</evidence>
<feature type="binding site" evidence="15">
    <location>
        <position position="313"/>
    </location>
    <ligand>
        <name>Zn(2+)</name>
        <dbReference type="ChEBI" id="CHEBI:29105"/>
        <note>catalytic</note>
    </ligand>
</feature>
<feature type="domain" description="Lysine-specific metallo-endopeptidase" evidence="18">
    <location>
        <begin position="212"/>
        <end position="348"/>
    </location>
</feature>
<dbReference type="InParanoid" id="A0A369JW52"/>
<feature type="binding site" evidence="15">
    <location>
        <position position="320"/>
    </location>
    <ligand>
        <name>Zn(2+)</name>
        <dbReference type="ChEBI" id="CHEBI:29105"/>
        <note>catalytic</note>
    </ligand>
</feature>
<dbReference type="Pfam" id="PF02102">
    <property type="entry name" value="Peptidase_M35"/>
    <property type="match status" value="1"/>
</dbReference>
<dbReference type="OrthoDB" id="412874at2759"/>
<feature type="signal peptide" evidence="17">
    <location>
        <begin position="1"/>
        <end position="17"/>
    </location>
</feature>
<dbReference type="AlphaFoldDB" id="A0A369JW52"/>
<dbReference type="EC" id="3.4.24.39" evidence="4"/>
<evidence type="ECO:0000256" key="12">
    <source>
        <dbReference type="ARBA" id="ARBA00023049"/>
    </source>
</evidence>
<evidence type="ECO:0000256" key="3">
    <source>
        <dbReference type="ARBA" id="ARBA00010279"/>
    </source>
</evidence>
<comment type="similarity">
    <text evidence="3">Belongs to the peptidase M35 family.</text>
</comment>
<dbReference type="GO" id="GO:0046872">
    <property type="term" value="F:metal ion binding"/>
    <property type="evidence" value="ECO:0007669"/>
    <property type="project" value="UniProtKB-KW"/>
</dbReference>
<dbReference type="InterPro" id="IPR029463">
    <property type="entry name" value="Lys_MEP"/>
</dbReference>
<gene>
    <name evidence="19" type="primary">plnC</name>
    <name evidence="19" type="ORF">Hypma_009313</name>
</gene>
<dbReference type="Proteomes" id="UP000076154">
    <property type="component" value="Unassembled WGS sequence"/>
</dbReference>
<comment type="catalytic activity">
    <reaction evidence="1">
        <text>Preferential cleavage of bonds with hydrophobic residues in P1'. Also 3-Asn-|-Gln-4 and 8-Gly-|-Ser-9 bonds in insulin B chain.</text>
        <dbReference type="EC" id="3.4.24.39"/>
    </reaction>
</comment>
<dbReference type="InterPro" id="IPR024079">
    <property type="entry name" value="MetalloPept_cat_dom_sf"/>
</dbReference>
<keyword evidence="10" id="KW-0378">Hydrolase</keyword>
<dbReference type="GO" id="GO:0004222">
    <property type="term" value="F:metalloendopeptidase activity"/>
    <property type="evidence" value="ECO:0007669"/>
    <property type="project" value="InterPro"/>
</dbReference>
<evidence type="ECO:0000256" key="17">
    <source>
        <dbReference type="SAM" id="SignalP"/>
    </source>
</evidence>
<dbReference type="GO" id="GO:0005576">
    <property type="term" value="C:extracellular region"/>
    <property type="evidence" value="ECO:0007669"/>
    <property type="project" value="UniProtKB-SubCell"/>
</dbReference>
<evidence type="ECO:0000256" key="16">
    <source>
        <dbReference type="PIRSR" id="PIRSR601384-3"/>
    </source>
</evidence>
<accession>A0A369JW52</accession>
<dbReference type="InterPro" id="IPR050414">
    <property type="entry name" value="Fungal_M35_metalloproteases"/>
</dbReference>
<feature type="active site" evidence="14">
    <location>
        <position position="310"/>
    </location>
</feature>
<evidence type="ECO:0000256" key="13">
    <source>
        <dbReference type="ARBA" id="ARBA00023145"/>
    </source>
</evidence>
<evidence type="ECO:0000256" key="5">
    <source>
        <dbReference type="ARBA" id="ARBA00022525"/>
    </source>
</evidence>
<evidence type="ECO:0000256" key="9">
    <source>
        <dbReference type="ARBA" id="ARBA00022729"/>
    </source>
</evidence>
<sequence>MRFLSFVALIFATCALAGPHKRFDGLTVEVSGPSASVSSIDDLKFTASVKNTGSESVKILKYGTILDDKLPTKSFVVMKDGAAVPFTGIKLSVSLTDIDDTAFTTIPAGESVTVTHEVASLYDFASAGVGKFSFEPITTFQIQGTEKATTPNFAKLQATSNKVDVQITGDLAKRELPQLNKRAVDICTTSSRKSFIDASYTEGKALASGAVSYINSNGASSLYRAYFGAISTSRVTSILNAVASENSGSRTLSCTDSFGACSSGVIAYTVISTTNIYFCSIFFNEVPSSGLCSGTSVASRNVRGGTTLHELTHAVGGTDDIQYGCAADQALSDANSVINADNYNCFTTQVYANTRC</sequence>
<feature type="disulfide bond" evidence="16">
    <location>
        <begin position="187"/>
        <end position="254"/>
    </location>
</feature>
<evidence type="ECO:0000256" key="11">
    <source>
        <dbReference type="ARBA" id="ARBA00022833"/>
    </source>
</evidence>
<comment type="caution">
    <text evidence="19">The sequence shown here is derived from an EMBL/GenBank/DDBJ whole genome shotgun (WGS) entry which is preliminary data.</text>
</comment>
<dbReference type="EMBL" id="LUEZ02000046">
    <property type="protein sequence ID" value="RDB23883.1"/>
    <property type="molecule type" value="Genomic_DNA"/>
</dbReference>
<keyword evidence="7" id="KW-0165">Cleavage on pair of basic residues</keyword>
<keyword evidence="20" id="KW-1185">Reference proteome</keyword>
<evidence type="ECO:0000256" key="10">
    <source>
        <dbReference type="ARBA" id="ARBA00022801"/>
    </source>
</evidence>
<reference evidence="19" key="1">
    <citation type="submission" date="2018-04" db="EMBL/GenBank/DDBJ databases">
        <title>Whole genome sequencing of Hypsizygus marmoreus.</title>
        <authorList>
            <person name="Choi I.-G."/>
            <person name="Min B."/>
            <person name="Kim J.-G."/>
            <person name="Kim S."/>
            <person name="Oh Y.-L."/>
            <person name="Kong W.-S."/>
            <person name="Park H."/>
            <person name="Jeong J."/>
            <person name="Song E.-S."/>
        </authorList>
    </citation>
    <scope>NUCLEOTIDE SEQUENCE [LARGE SCALE GENOMIC DNA]</scope>
    <source>
        <strain evidence="19">51987-8</strain>
    </source>
</reference>
<name>A0A369JW52_HYPMA</name>
<dbReference type="GO" id="GO:0006508">
    <property type="term" value="P:proteolysis"/>
    <property type="evidence" value="ECO:0007669"/>
    <property type="project" value="UniProtKB-KW"/>
</dbReference>
<dbReference type="SUPFAM" id="SSF55486">
    <property type="entry name" value="Metalloproteases ('zincins'), catalytic domain"/>
    <property type="match status" value="1"/>
</dbReference>
<comment type="subcellular location">
    <subcellularLocation>
        <location evidence="2">Secreted</location>
    </subcellularLocation>
</comment>
<keyword evidence="12" id="KW-0482">Metalloprotease</keyword>
<keyword evidence="13" id="KW-0865">Zymogen</keyword>
<evidence type="ECO:0000313" key="20">
    <source>
        <dbReference type="Proteomes" id="UP000076154"/>
    </source>
</evidence>
<protein>
    <recommendedName>
        <fullName evidence="4">deuterolysin</fullName>
        <ecNumber evidence="4">3.4.24.39</ecNumber>
    </recommendedName>
</protein>
<evidence type="ECO:0000259" key="18">
    <source>
        <dbReference type="SMART" id="SM01351"/>
    </source>
</evidence>
<keyword evidence="6" id="KW-0645">Protease</keyword>
<keyword evidence="8 15" id="KW-0479">Metal-binding</keyword>
<dbReference type="PANTHER" id="PTHR37016">
    <property type="match status" value="1"/>
</dbReference>
<dbReference type="InterPro" id="IPR001384">
    <property type="entry name" value="Peptidase_M35"/>
</dbReference>
<dbReference type="STRING" id="39966.A0A369JW52"/>
<evidence type="ECO:0000256" key="7">
    <source>
        <dbReference type="ARBA" id="ARBA00022685"/>
    </source>
</evidence>
<evidence type="ECO:0000256" key="2">
    <source>
        <dbReference type="ARBA" id="ARBA00004613"/>
    </source>
</evidence>
<comment type="cofactor">
    <cofactor evidence="15">
        <name>Zn(2+)</name>
        <dbReference type="ChEBI" id="CHEBI:29105"/>
    </cofactor>
    <text evidence="15">Binds 1 zinc ion per subunit.</text>
</comment>
<feature type="binding site" evidence="15">
    <location>
        <position position="309"/>
    </location>
    <ligand>
        <name>Zn(2+)</name>
        <dbReference type="ChEBI" id="CHEBI:29105"/>
        <note>catalytic</note>
    </ligand>
</feature>